<dbReference type="GO" id="GO:0016020">
    <property type="term" value="C:membrane"/>
    <property type="evidence" value="ECO:0007669"/>
    <property type="project" value="UniProtKB-SubCell"/>
</dbReference>
<evidence type="ECO:0000259" key="9">
    <source>
        <dbReference type="PROSITE" id="PS50222"/>
    </source>
</evidence>
<dbReference type="Gene3D" id="1.10.238.10">
    <property type="entry name" value="EF-hand"/>
    <property type="match status" value="1"/>
</dbReference>
<evidence type="ECO:0000256" key="1">
    <source>
        <dbReference type="ARBA" id="ARBA00004141"/>
    </source>
</evidence>
<comment type="subcellular location">
    <subcellularLocation>
        <location evidence="1">Membrane</location>
        <topology evidence="1">Multi-pass membrane protein</topology>
    </subcellularLocation>
</comment>
<dbReference type="InterPro" id="IPR027359">
    <property type="entry name" value="Volt_channel_dom_sf"/>
</dbReference>
<dbReference type="PROSITE" id="PS50222">
    <property type="entry name" value="EF_HAND_2"/>
    <property type="match status" value="1"/>
</dbReference>
<evidence type="ECO:0000313" key="10">
    <source>
        <dbReference type="EMBL" id="OLQ05169.1"/>
    </source>
</evidence>
<evidence type="ECO:0000256" key="2">
    <source>
        <dbReference type="ARBA" id="ARBA00022692"/>
    </source>
</evidence>
<organism evidence="10 11">
    <name type="scientific">Symbiodinium microadriaticum</name>
    <name type="common">Dinoflagellate</name>
    <name type="synonym">Zooxanthella microadriatica</name>
    <dbReference type="NCBI Taxonomy" id="2951"/>
    <lineage>
        <taxon>Eukaryota</taxon>
        <taxon>Sar</taxon>
        <taxon>Alveolata</taxon>
        <taxon>Dinophyceae</taxon>
        <taxon>Suessiales</taxon>
        <taxon>Symbiodiniaceae</taxon>
        <taxon>Symbiodinium</taxon>
    </lineage>
</organism>
<dbReference type="AlphaFoldDB" id="A0A1Q9ECM4"/>
<dbReference type="PROSITE" id="PS00018">
    <property type="entry name" value="EF_HAND_1"/>
    <property type="match status" value="1"/>
</dbReference>
<evidence type="ECO:0000256" key="8">
    <source>
        <dbReference type="SAM" id="Phobius"/>
    </source>
</evidence>
<dbReference type="Gene3D" id="1.10.287.70">
    <property type="match status" value="1"/>
</dbReference>
<evidence type="ECO:0000313" key="11">
    <source>
        <dbReference type="Proteomes" id="UP000186817"/>
    </source>
</evidence>
<sequence length="656" mass="74275">MEGALDAVDSTHGFQRLPDVRTVKPREPDIDIDDVPAILNIKALQPEASNTSSAQFPFGIDGICAGEPFEHLSEEFQKLLDQLVQQHMREVSRAELEVEALRREAMERAKDPCDPCEVGSAVTVRTIGSKGSNRGSPVLQPGSKGKRRTSQAGHGPSLHASELLGVWDAKEEDETDLEKFFKGKSRSDVSSKLLRKETDSEESKSESVLAAEYQRKPFIEKIPAWLQSNQYEMVMASILLLNVLWMAFELQVGDRRAKFLIGVSEAPMVPTEAMPAWDQVFLIGDMTFAAVFALDVCVRILILRLQFWTVWMNYIDVAVSATSVIEISLSNILRLPVSPVLFRLLRIGKLARAIRMVTMSNVLASLQLLIKNMLFWSFCLLTFVQCVFGMIVSTLCRDYIVDETYDHVFRSSVYRYYGTFTRTFLTMFEILFANWSPPARVLVENFSEWFSIFFLIYRCVLGFAVLNVVNAVFVQQTMKTASSDEDLAFKQKEKDVAMYTRKVKKLFQTIDISGDGTINIEEFAKLVQSPKMKFWMSQLELEYHDLLSLFEFLDNGDGEITLMEFIEGASRLRGGAKALDVWRLETKLEVLFEEVLGSIRVGSPSFTLKENGGGEEQQVVPTVSNNVQQAFEKSKFRHIRSTADRRLNSEKSMTVE</sequence>
<keyword evidence="10" id="KW-0406">Ion transport</keyword>
<dbReference type="PANTHER" id="PTHR46726">
    <property type="entry name" value="TWO PORE CHANNEL 3"/>
    <property type="match status" value="1"/>
</dbReference>
<dbReference type="SUPFAM" id="SSF81324">
    <property type="entry name" value="Voltage-gated potassium channels"/>
    <property type="match status" value="1"/>
</dbReference>
<keyword evidence="2 8" id="KW-0812">Transmembrane</keyword>
<dbReference type="EMBL" id="LSRX01000192">
    <property type="protein sequence ID" value="OLQ05169.1"/>
    <property type="molecule type" value="Genomic_DNA"/>
</dbReference>
<evidence type="ECO:0000256" key="3">
    <source>
        <dbReference type="ARBA" id="ARBA00022837"/>
    </source>
</evidence>
<evidence type="ECO:0000256" key="4">
    <source>
        <dbReference type="ARBA" id="ARBA00022989"/>
    </source>
</evidence>
<dbReference type="InterPro" id="IPR011992">
    <property type="entry name" value="EF-hand-dom_pair"/>
</dbReference>
<keyword evidence="11" id="KW-1185">Reference proteome</keyword>
<dbReference type="GO" id="GO:0005509">
    <property type="term" value="F:calcium ion binding"/>
    <property type="evidence" value="ECO:0007669"/>
    <property type="project" value="InterPro"/>
</dbReference>
<feature type="coiled-coil region" evidence="6">
    <location>
        <begin position="84"/>
        <end position="111"/>
    </location>
</feature>
<dbReference type="InterPro" id="IPR005821">
    <property type="entry name" value="Ion_trans_dom"/>
</dbReference>
<dbReference type="CDD" id="cd00051">
    <property type="entry name" value="EFh"/>
    <property type="match status" value="1"/>
</dbReference>
<feature type="transmembrane region" description="Helical" evidence="8">
    <location>
        <begin position="449"/>
        <end position="473"/>
    </location>
</feature>
<evidence type="ECO:0000256" key="6">
    <source>
        <dbReference type="SAM" id="Coils"/>
    </source>
</evidence>
<feature type="transmembrane region" description="Helical" evidence="8">
    <location>
        <begin position="416"/>
        <end position="437"/>
    </location>
</feature>
<feature type="transmembrane region" description="Helical" evidence="8">
    <location>
        <begin position="375"/>
        <end position="396"/>
    </location>
</feature>
<feature type="region of interest" description="Disordered" evidence="7">
    <location>
        <begin position="124"/>
        <end position="158"/>
    </location>
</feature>
<gene>
    <name evidence="10" type="ORF">AK812_SmicGene11641</name>
</gene>
<dbReference type="GO" id="GO:0034220">
    <property type="term" value="P:monoatomic ion transmembrane transport"/>
    <property type="evidence" value="ECO:0007669"/>
    <property type="project" value="UniProtKB-KW"/>
</dbReference>
<proteinExistence type="predicted"/>
<dbReference type="Gene3D" id="1.20.120.350">
    <property type="entry name" value="Voltage-gated potassium channels. Chain C"/>
    <property type="match status" value="1"/>
</dbReference>
<name>A0A1Q9ECM4_SYMMI</name>
<keyword evidence="10" id="KW-0813">Transport</keyword>
<accession>A0A1Q9ECM4</accession>
<keyword evidence="4 8" id="KW-1133">Transmembrane helix</keyword>
<keyword evidence="6" id="KW-0175">Coiled coil</keyword>
<dbReference type="PANTHER" id="PTHR46726:SF1">
    <property type="entry name" value="TWO-PORE CALCIUM CHANNEL 3"/>
    <property type="match status" value="1"/>
</dbReference>
<dbReference type="OrthoDB" id="437032at2759"/>
<evidence type="ECO:0000256" key="7">
    <source>
        <dbReference type="SAM" id="MobiDB-lite"/>
    </source>
</evidence>
<feature type="transmembrane region" description="Helical" evidence="8">
    <location>
        <begin position="308"/>
        <end position="329"/>
    </location>
</feature>
<comment type="caution">
    <text evidence="10">The sequence shown here is derived from an EMBL/GenBank/DDBJ whole genome shotgun (WGS) entry which is preliminary data.</text>
</comment>
<dbReference type="InterPro" id="IPR018247">
    <property type="entry name" value="EF_Hand_1_Ca_BS"/>
</dbReference>
<keyword evidence="5 8" id="KW-0472">Membrane</keyword>
<dbReference type="Proteomes" id="UP000186817">
    <property type="component" value="Unassembled WGS sequence"/>
</dbReference>
<protein>
    <submittedName>
        <fullName evidence="10">Sodium channel protein</fullName>
    </submittedName>
</protein>
<keyword evidence="3" id="KW-0106">Calcium</keyword>
<dbReference type="Pfam" id="PF00520">
    <property type="entry name" value="Ion_trans"/>
    <property type="match status" value="1"/>
</dbReference>
<keyword evidence="10" id="KW-0407">Ion channel</keyword>
<dbReference type="SUPFAM" id="SSF47473">
    <property type="entry name" value="EF-hand"/>
    <property type="match status" value="1"/>
</dbReference>
<feature type="domain" description="EF-hand" evidence="9">
    <location>
        <begin position="498"/>
        <end position="533"/>
    </location>
</feature>
<evidence type="ECO:0000256" key="5">
    <source>
        <dbReference type="ARBA" id="ARBA00023136"/>
    </source>
</evidence>
<dbReference type="SMART" id="SM00054">
    <property type="entry name" value="EFh"/>
    <property type="match status" value="2"/>
</dbReference>
<feature type="transmembrane region" description="Helical" evidence="8">
    <location>
        <begin position="280"/>
        <end position="302"/>
    </location>
</feature>
<reference evidence="10 11" key="1">
    <citation type="submission" date="2016-02" db="EMBL/GenBank/DDBJ databases">
        <title>Genome analysis of coral dinoflagellate symbionts highlights evolutionary adaptations to a symbiotic lifestyle.</title>
        <authorList>
            <person name="Aranda M."/>
            <person name="Li Y."/>
            <person name="Liew Y.J."/>
            <person name="Baumgarten S."/>
            <person name="Simakov O."/>
            <person name="Wilson M."/>
            <person name="Piel J."/>
            <person name="Ashoor H."/>
            <person name="Bougouffa S."/>
            <person name="Bajic V.B."/>
            <person name="Ryu T."/>
            <person name="Ravasi T."/>
            <person name="Bayer T."/>
            <person name="Micklem G."/>
            <person name="Kim H."/>
            <person name="Bhak J."/>
            <person name="Lajeunesse T.C."/>
            <person name="Voolstra C.R."/>
        </authorList>
    </citation>
    <scope>NUCLEOTIDE SEQUENCE [LARGE SCALE GENOMIC DNA]</scope>
    <source>
        <strain evidence="10 11">CCMP2467</strain>
    </source>
</reference>
<dbReference type="InterPro" id="IPR002048">
    <property type="entry name" value="EF_hand_dom"/>
</dbReference>